<evidence type="ECO:0000313" key="3">
    <source>
        <dbReference type="EMBL" id="SSA47622.1"/>
    </source>
</evidence>
<sequence>MNARSKAGHAMALSLLRVLAVYVPLAWLGVTLLGYGGVLAAAVAANVFGACAVLVAA</sequence>
<organism evidence="3 5">
    <name type="scientific">Jannaschia seohaensis</name>
    <dbReference type="NCBI Taxonomy" id="475081"/>
    <lineage>
        <taxon>Bacteria</taxon>
        <taxon>Pseudomonadati</taxon>
        <taxon>Pseudomonadota</taxon>
        <taxon>Alphaproteobacteria</taxon>
        <taxon>Rhodobacterales</taxon>
        <taxon>Roseobacteraceae</taxon>
        <taxon>Jannaschia</taxon>
    </lineage>
</organism>
<dbReference type="AlphaFoldDB" id="A0A2Y9C1A6"/>
<keyword evidence="4" id="KW-1185">Reference proteome</keyword>
<protein>
    <submittedName>
        <fullName evidence="3">Uncharacterized protein</fullName>
    </submittedName>
</protein>
<keyword evidence="1" id="KW-0472">Membrane</keyword>
<dbReference type="Proteomes" id="UP000245839">
    <property type="component" value="Unassembled WGS sequence"/>
</dbReference>
<name>A0A2Y9C1A6_9RHOB</name>
<evidence type="ECO:0000313" key="5">
    <source>
        <dbReference type="Proteomes" id="UP000251571"/>
    </source>
</evidence>
<dbReference type="Proteomes" id="UP000251571">
    <property type="component" value="Unassembled WGS sequence"/>
</dbReference>
<evidence type="ECO:0000256" key="1">
    <source>
        <dbReference type="SAM" id="Phobius"/>
    </source>
</evidence>
<gene>
    <name evidence="2" type="ORF">BCF38_106115</name>
    <name evidence="3" type="ORF">SAMN05421539_106115</name>
</gene>
<evidence type="ECO:0000313" key="2">
    <source>
        <dbReference type="EMBL" id="PWJ17505.1"/>
    </source>
</evidence>
<evidence type="ECO:0000313" key="4">
    <source>
        <dbReference type="Proteomes" id="UP000245839"/>
    </source>
</evidence>
<accession>A0A2Y9C1A6</accession>
<feature type="transmembrane region" description="Helical" evidence="1">
    <location>
        <begin position="7"/>
        <end position="27"/>
    </location>
</feature>
<reference evidence="3 5" key="1">
    <citation type="submission" date="2016-10" db="EMBL/GenBank/DDBJ databases">
        <authorList>
            <person name="Cai Z."/>
        </authorList>
    </citation>
    <scope>NUCLEOTIDE SEQUENCE [LARGE SCALE GENOMIC DNA]</scope>
    <source>
        <strain evidence="3 5">DSM 25227</strain>
    </source>
</reference>
<dbReference type="EMBL" id="QGDJ01000006">
    <property type="protein sequence ID" value="PWJ17505.1"/>
    <property type="molecule type" value="Genomic_DNA"/>
</dbReference>
<keyword evidence="1" id="KW-1133">Transmembrane helix</keyword>
<proteinExistence type="predicted"/>
<dbReference type="EMBL" id="UETC01000006">
    <property type="protein sequence ID" value="SSA47622.1"/>
    <property type="molecule type" value="Genomic_DNA"/>
</dbReference>
<keyword evidence="1" id="KW-0812">Transmembrane</keyword>
<reference evidence="2 4" key="2">
    <citation type="submission" date="2018-03" db="EMBL/GenBank/DDBJ databases">
        <title>Genomic Encyclopedia of Archaeal and Bacterial Type Strains, Phase II (KMG-II): from individual species to whole genera.</title>
        <authorList>
            <person name="Goeker M."/>
        </authorList>
    </citation>
    <scope>NUCLEOTIDE SEQUENCE [LARGE SCALE GENOMIC DNA]</scope>
    <source>
        <strain evidence="2 4">DSM 25227</strain>
    </source>
</reference>
<feature type="transmembrane region" description="Helical" evidence="1">
    <location>
        <begin position="33"/>
        <end position="56"/>
    </location>
</feature>